<gene>
    <name evidence="2" type="ORF">ACFQKE_00215</name>
</gene>
<dbReference type="AlphaFoldDB" id="A0ABD5ZU38"/>
<dbReference type="InterPro" id="IPR017896">
    <property type="entry name" value="4Fe4S_Fe-S-bd"/>
</dbReference>
<organism evidence="2 3">
    <name type="scientific">Haloplanus litoreus</name>
    <dbReference type="NCBI Taxonomy" id="767515"/>
    <lineage>
        <taxon>Archaea</taxon>
        <taxon>Methanobacteriati</taxon>
        <taxon>Methanobacteriota</taxon>
        <taxon>Stenosarchaea group</taxon>
        <taxon>Halobacteria</taxon>
        <taxon>Halobacteriales</taxon>
        <taxon>Haloferacaceae</taxon>
        <taxon>Haloplanus</taxon>
    </lineage>
</organism>
<accession>A0ABD5ZU38</accession>
<name>A0ABD5ZU38_9EURY</name>
<evidence type="ECO:0000259" key="1">
    <source>
        <dbReference type="PROSITE" id="PS51379"/>
    </source>
</evidence>
<dbReference type="GeneID" id="96952028"/>
<reference evidence="2 3" key="1">
    <citation type="journal article" date="2019" name="Int. J. Syst. Evol. Microbiol.">
        <title>The Global Catalogue of Microorganisms (GCM) 10K type strain sequencing project: providing services to taxonomists for standard genome sequencing and annotation.</title>
        <authorList>
            <consortium name="The Broad Institute Genomics Platform"/>
            <consortium name="The Broad Institute Genome Sequencing Center for Infectious Disease"/>
            <person name="Wu L."/>
            <person name="Ma J."/>
        </authorList>
    </citation>
    <scope>NUCLEOTIDE SEQUENCE [LARGE SCALE GENOMIC DNA]</scope>
    <source>
        <strain evidence="2 3">GX21</strain>
    </source>
</reference>
<dbReference type="Proteomes" id="UP001596434">
    <property type="component" value="Unassembled WGS sequence"/>
</dbReference>
<protein>
    <recommendedName>
        <fullName evidence="1">4Fe-4S ferredoxin-type domain-containing protein</fullName>
    </recommendedName>
</protein>
<keyword evidence="3" id="KW-1185">Reference proteome</keyword>
<evidence type="ECO:0000313" key="3">
    <source>
        <dbReference type="Proteomes" id="UP001596434"/>
    </source>
</evidence>
<sequence length="45" mass="4956">MGPAGGACYHLRFVRLVEDGVLCPGCGYERCRPSCPERSTTEEDH</sequence>
<evidence type="ECO:0000313" key="2">
    <source>
        <dbReference type="EMBL" id="MFC7253747.1"/>
    </source>
</evidence>
<proteinExistence type="predicted"/>
<comment type="caution">
    <text evidence="2">The sequence shown here is derived from an EMBL/GenBank/DDBJ whole genome shotgun (WGS) entry which is preliminary data.</text>
</comment>
<dbReference type="PROSITE" id="PS51379">
    <property type="entry name" value="4FE4S_FER_2"/>
    <property type="match status" value="1"/>
</dbReference>
<feature type="domain" description="4Fe-4S ferredoxin-type" evidence="1">
    <location>
        <begin position="14"/>
        <end position="45"/>
    </location>
</feature>
<dbReference type="RefSeq" id="WP_379701776.1">
    <property type="nucleotide sequence ID" value="NZ_JBHTAT010000001.1"/>
</dbReference>
<dbReference type="EMBL" id="JBHTAT010000001">
    <property type="protein sequence ID" value="MFC7253747.1"/>
    <property type="molecule type" value="Genomic_DNA"/>
</dbReference>